<dbReference type="PANTHER" id="PTHR46300">
    <property type="entry name" value="P450, PUTATIVE (EUROFUNG)-RELATED-RELATED"/>
    <property type="match status" value="1"/>
</dbReference>
<dbReference type="InterPro" id="IPR001128">
    <property type="entry name" value="Cyt_P450"/>
</dbReference>
<evidence type="ECO:0000256" key="1">
    <source>
        <dbReference type="ARBA" id="ARBA00010617"/>
    </source>
</evidence>
<keyword evidence="4 6" id="KW-0408">Iron</keyword>
<comment type="cofactor">
    <cofactor evidence="6">
        <name>heme</name>
        <dbReference type="ChEBI" id="CHEBI:30413"/>
    </cofactor>
</comment>
<protein>
    <recommendedName>
        <fullName evidence="10">Cytochrome P450</fullName>
    </recommendedName>
</protein>
<dbReference type="SUPFAM" id="SSF48264">
    <property type="entry name" value="Cytochrome P450"/>
    <property type="match status" value="1"/>
</dbReference>
<comment type="caution">
    <text evidence="8">The sequence shown here is derived from an EMBL/GenBank/DDBJ whole genome shotgun (WGS) entry which is preliminary data.</text>
</comment>
<dbReference type="CDD" id="cd11065">
    <property type="entry name" value="CYP64-like"/>
    <property type="match status" value="1"/>
</dbReference>
<dbReference type="InterPro" id="IPR050364">
    <property type="entry name" value="Cytochrome_P450_fung"/>
</dbReference>
<dbReference type="EMBL" id="VFLP01000043">
    <property type="protein sequence ID" value="TRX91632.1"/>
    <property type="molecule type" value="Genomic_DNA"/>
</dbReference>
<keyword evidence="2 6" id="KW-0479">Metal-binding</keyword>
<evidence type="ECO:0000256" key="7">
    <source>
        <dbReference type="SAM" id="Phobius"/>
    </source>
</evidence>
<name>A0A553HUJ5_9PEZI</name>
<reference evidence="9" key="1">
    <citation type="submission" date="2019-06" db="EMBL/GenBank/DDBJ databases">
        <title>Draft genome sequence of the griseofulvin-producing fungus Xylaria cubensis strain G536.</title>
        <authorList>
            <person name="Mead M.E."/>
            <person name="Raja H.A."/>
            <person name="Steenwyk J.L."/>
            <person name="Knowles S.L."/>
            <person name="Oberlies N.H."/>
            <person name="Rokas A."/>
        </authorList>
    </citation>
    <scope>NUCLEOTIDE SEQUENCE [LARGE SCALE GENOMIC DNA]</scope>
    <source>
        <strain evidence="9">G536</strain>
    </source>
</reference>
<evidence type="ECO:0000313" key="8">
    <source>
        <dbReference type="EMBL" id="TRX91632.1"/>
    </source>
</evidence>
<dbReference type="InterPro" id="IPR036396">
    <property type="entry name" value="Cyt_P450_sf"/>
</dbReference>
<dbReference type="GO" id="GO:0004497">
    <property type="term" value="F:monooxygenase activity"/>
    <property type="evidence" value="ECO:0007669"/>
    <property type="project" value="UniProtKB-KW"/>
</dbReference>
<dbReference type="GO" id="GO:0005506">
    <property type="term" value="F:iron ion binding"/>
    <property type="evidence" value="ECO:0007669"/>
    <property type="project" value="InterPro"/>
</dbReference>
<dbReference type="PANTHER" id="PTHR46300:SF2">
    <property type="entry name" value="CYTOCHROME P450 MONOOXYGENASE ALNH-RELATED"/>
    <property type="match status" value="1"/>
</dbReference>
<keyword evidence="3" id="KW-0560">Oxidoreductase</keyword>
<keyword evidence="6" id="KW-0349">Heme</keyword>
<sequence>MHTPALTIFSLSLGVILFVLYWKGVGSRPRDYPPGPPTLPFIGNLHQIPKSRRHIQFQKWAQQYGPVYSLILGTKVLIVLSTDQAVRDLLDKRSTIYSSRAENYFANEVLSGGLRLLLLEYNDTWKQVRKLAHRIMNIKVSRAYVPYQDLESVAMLMRFLEEPNDFISHIRCYTSSITSQMTYSLRITTLKDPFFQQAFKIFQQMSELADTLTAALLEAFPFLRVLPDILLPVRKDAKRAHEEESRFFLGQYLSTKKRLRDGMAKPCFCSDLVRLQEEEGYSDRLAGYITGSLLQAGSETTSAILVGFMQAMMIFPDVVKLAQQEIDRVCGERMPDLNDVPDLPFVRGCMKESLRWMPATLLGVPHAVICDDEYMGYKIPKGAGVMYNVWAIHNDPVRHPDPRRFDPARWMDDVQNSAQSATSADVTKRDHFVFGAGRRLCQGMHIADRTMFLAIARALWAFDLRRAIDKETGEEVVPDMDDLTSGLFAEPTPFQAAIIPRAGKVARVREEWRKMQSLLDDDMQWKAVPQGLVWRDYESVE</sequence>
<evidence type="ECO:0000313" key="9">
    <source>
        <dbReference type="Proteomes" id="UP000319160"/>
    </source>
</evidence>
<keyword evidence="5" id="KW-0503">Monooxygenase</keyword>
<comment type="similarity">
    <text evidence="1">Belongs to the cytochrome P450 family.</text>
</comment>
<keyword evidence="7" id="KW-0812">Transmembrane</keyword>
<dbReference type="OrthoDB" id="1055148at2759"/>
<evidence type="ECO:0000256" key="3">
    <source>
        <dbReference type="ARBA" id="ARBA00023002"/>
    </source>
</evidence>
<dbReference type="Gene3D" id="1.10.630.10">
    <property type="entry name" value="Cytochrome P450"/>
    <property type="match status" value="1"/>
</dbReference>
<dbReference type="Proteomes" id="UP000319160">
    <property type="component" value="Unassembled WGS sequence"/>
</dbReference>
<dbReference type="STRING" id="2512241.A0A553HUJ5"/>
<dbReference type="Pfam" id="PF00067">
    <property type="entry name" value="p450"/>
    <property type="match status" value="1"/>
</dbReference>
<dbReference type="AlphaFoldDB" id="A0A553HUJ5"/>
<feature type="binding site" description="axial binding residue" evidence="6">
    <location>
        <position position="441"/>
    </location>
    <ligand>
        <name>heme</name>
        <dbReference type="ChEBI" id="CHEBI:30413"/>
    </ligand>
    <ligandPart>
        <name>Fe</name>
        <dbReference type="ChEBI" id="CHEBI:18248"/>
    </ligandPart>
</feature>
<dbReference type="GO" id="GO:0016705">
    <property type="term" value="F:oxidoreductase activity, acting on paired donors, with incorporation or reduction of molecular oxygen"/>
    <property type="evidence" value="ECO:0007669"/>
    <property type="project" value="InterPro"/>
</dbReference>
<gene>
    <name evidence="8" type="ORF">FHL15_007414</name>
</gene>
<evidence type="ECO:0008006" key="10">
    <source>
        <dbReference type="Google" id="ProtNLM"/>
    </source>
</evidence>
<keyword evidence="7" id="KW-0472">Membrane</keyword>
<keyword evidence="7" id="KW-1133">Transmembrane helix</keyword>
<dbReference type="GO" id="GO:0020037">
    <property type="term" value="F:heme binding"/>
    <property type="evidence" value="ECO:0007669"/>
    <property type="project" value="InterPro"/>
</dbReference>
<evidence type="ECO:0000256" key="2">
    <source>
        <dbReference type="ARBA" id="ARBA00022723"/>
    </source>
</evidence>
<keyword evidence="9" id="KW-1185">Reference proteome</keyword>
<evidence type="ECO:0000256" key="5">
    <source>
        <dbReference type="ARBA" id="ARBA00023033"/>
    </source>
</evidence>
<evidence type="ECO:0000256" key="6">
    <source>
        <dbReference type="PIRSR" id="PIRSR602401-1"/>
    </source>
</evidence>
<evidence type="ECO:0000256" key="4">
    <source>
        <dbReference type="ARBA" id="ARBA00023004"/>
    </source>
</evidence>
<accession>A0A553HUJ5</accession>
<proteinExistence type="inferred from homology"/>
<feature type="transmembrane region" description="Helical" evidence="7">
    <location>
        <begin position="6"/>
        <end position="22"/>
    </location>
</feature>
<dbReference type="InterPro" id="IPR002401">
    <property type="entry name" value="Cyt_P450_E_grp-I"/>
</dbReference>
<organism evidence="8 9">
    <name type="scientific">Xylaria flabelliformis</name>
    <dbReference type="NCBI Taxonomy" id="2512241"/>
    <lineage>
        <taxon>Eukaryota</taxon>
        <taxon>Fungi</taxon>
        <taxon>Dikarya</taxon>
        <taxon>Ascomycota</taxon>
        <taxon>Pezizomycotina</taxon>
        <taxon>Sordariomycetes</taxon>
        <taxon>Xylariomycetidae</taxon>
        <taxon>Xylariales</taxon>
        <taxon>Xylariaceae</taxon>
        <taxon>Xylaria</taxon>
    </lineage>
</organism>
<dbReference type="PRINTS" id="PR00463">
    <property type="entry name" value="EP450I"/>
</dbReference>